<dbReference type="Proteomes" id="UP000186218">
    <property type="component" value="Unassembled WGS sequence"/>
</dbReference>
<dbReference type="STRING" id="1344003.SAMN05445060_3375"/>
<organism evidence="6 7">
    <name type="scientific">Williamsia sterculiae</name>
    <dbReference type="NCBI Taxonomy" id="1344003"/>
    <lineage>
        <taxon>Bacteria</taxon>
        <taxon>Bacillati</taxon>
        <taxon>Actinomycetota</taxon>
        <taxon>Actinomycetes</taxon>
        <taxon>Mycobacteriales</taxon>
        <taxon>Nocardiaceae</taxon>
        <taxon>Williamsia</taxon>
    </lineage>
</organism>
<feature type="DNA-binding region" description="H-T-H motif" evidence="4">
    <location>
        <begin position="29"/>
        <end position="48"/>
    </location>
</feature>
<evidence type="ECO:0000313" key="7">
    <source>
        <dbReference type="Proteomes" id="UP000186218"/>
    </source>
</evidence>
<evidence type="ECO:0000256" key="1">
    <source>
        <dbReference type="ARBA" id="ARBA00023015"/>
    </source>
</evidence>
<dbReference type="PRINTS" id="PR00455">
    <property type="entry name" value="HTHTETR"/>
</dbReference>
<dbReference type="EMBL" id="FTNT01000011">
    <property type="protein sequence ID" value="SIS18728.1"/>
    <property type="molecule type" value="Genomic_DNA"/>
</dbReference>
<feature type="domain" description="HTH tetR-type" evidence="5">
    <location>
        <begin position="6"/>
        <end position="66"/>
    </location>
</feature>
<dbReference type="InterPro" id="IPR009057">
    <property type="entry name" value="Homeodomain-like_sf"/>
</dbReference>
<dbReference type="GO" id="GO:0003677">
    <property type="term" value="F:DNA binding"/>
    <property type="evidence" value="ECO:0007669"/>
    <property type="project" value="UniProtKB-UniRule"/>
</dbReference>
<dbReference type="InterPro" id="IPR001647">
    <property type="entry name" value="HTH_TetR"/>
</dbReference>
<name>A0A1N7H221_9NOCA</name>
<sequence length="117" mass="12256">MPRPRAFDTDAVVTTATTVFTEYGYNGASMDQLLAATGIRRASLYNAFGSKRGLFLSALRAAAVPVDLVVVALMDLAPADPAVRAELAALLDARGLNAHALGEAVLRRAGIEERGQG</sequence>
<dbReference type="PANTHER" id="PTHR47506">
    <property type="entry name" value="TRANSCRIPTIONAL REGULATORY PROTEIN"/>
    <property type="match status" value="1"/>
</dbReference>
<dbReference type="PROSITE" id="PS50977">
    <property type="entry name" value="HTH_TETR_2"/>
    <property type="match status" value="1"/>
</dbReference>
<reference evidence="6 7" key="1">
    <citation type="submission" date="2017-01" db="EMBL/GenBank/DDBJ databases">
        <authorList>
            <person name="Mah S.A."/>
            <person name="Swanson W.J."/>
            <person name="Moy G.W."/>
            <person name="Vacquier V.D."/>
        </authorList>
    </citation>
    <scope>NUCLEOTIDE SEQUENCE [LARGE SCALE GENOMIC DNA]</scope>
    <source>
        <strain evidence="6 7">CPCC 203464</strain>
    </source>
</reference>
<proteinExistence type="predicted"/>
<gene>
    <name evidence="6" type="ORF">SAMN05445060_3375</name>
</gene>
<keyword evidence="1" id="KW-0805">Transcription regulation</keyword>
<dbReference type="PANTHER" id="PTHR47506:SF1">
    <property type="entry name" value="HTH-TYPE TRANSCRIPTIONAL REGULATOR YJDC"/>
    <property type="match status" value="1"/>
</dbReference>
<dbReference type="Pfam" id="PF00440">
    <property type="entry name" value="TetR_N"/>
    <property type="match status" value="1"/>
</dbReference>
<evidence type="ECO:0000256" key="2">
    <source>
        <dbReference type="ARBA" id="ARBA00023125"/>
    </source>
</evidence>
<keyword evidence="2 4" id="KW-0238">DNA-binding</keyword>
<evidence type="ECO:0000256" key="4">
    <source>
        <dbReference type="PROSITE-ProRule" id="PRU00335"/>
    </source>
</evidence>
<keyword evidence="3" id="KW-0804">Transcription</keyword>
<accession>A0A1N7H221</accession>
<protein>
    <submittedName>
        <fullName evidence="6">Transcriptional regulator, TetR family</fullName>
    </submittedName>
</protein>
<evidence type="ECO:0000256" key="3">
    <source>
        <dbReference type="ARBA" id="ARBA00023163"/>
    </source>
</evidence>
<dbReference type="RefSeq" id="WP_076481857.1">
    <property type="nucleotide sequence ID" value="NZ_FTNT01000011.1"/>
</dbReference>
<keyword evidence="7" id="KW-1185">Reference proteome</keyword>
<evidence type="ECO:0000259" key="5">
    <source>
        <dbReference type="PROSITE" id="PS50977"/>
    </source>
</evidence>
<dbReference type="AlphaFoldDB" id="A0A1N7H221"/>
<evidence type="ECO:0000313" key="6">
    <source>
        <dbReference type="EMBL" id="SIS18728.1"/>
    </source>
</evidence>
<dbReference type="OrthoDB" id="9805134at2"/>
<dbReference type="SUPFAM" id="SSF46689">
    <property type="entry name" value="Homeodomain-like"/>
    <property type="match status" value="1"/>
</dbReference>
<dbReference type="Gene3D" id="1.10.10.60">
    <property type="entry name" value="Homeodomain-like"/>
    <property type="match status" value="1"/>
</dbReference>